<dbReference type="EMBL" id="CAADFU010000240">
    <property type="protein sequence ID" value="VFK49797.1"/>
    <property type="molecule type" value="Genomic_DNA"/>
</dbReference>
<dbReference type="Pfam" id="PF00436">
    <property type="entry name" value="SSB"/>
    <property type="match status" value="1"/>
</dbReference>
<name>A0A450YW43_9GAMM</name>
<dbReference type="AlphaFoldDB" id="A0A450YW43"/>
<protein>
    <recommendedName>
        <fullName evidence="2 3">Single-stranded DNA-binding protein</fullName>
    </recommendedName>
</protein>
<dbReference type="NCBIfam" id="TIGR00621">
    <property type="entry name" value="ssb"/>
    <property type="match status" value="1"/>
</dbReference>
<accession>A0A450YW43</accession>
<dbReference type="GO" id="GO:0003697">
    <property type="term" value="F:single-stranded DNA binding"/>
    <property type="evidence" value="ECO:0007669"/>
    <property type="project" value="InterPro"/>
</dbReference>
<dbReference type="GO" id="GO:0006260">
    <property type="term" value="P:DNA replication"/>
    <property type="evidence" value="ECO:0007669"/>
    <property type="project" value="InterPro"/>
</dbReference>
<evidence type="ECO:0000313" key="6">
    <source>
        <dbReference type="EMBL" id="VFK49797.1"/>
    </source>
</evidence>
<evidence type="ECO:0000256" key="4">
    <source>
        <dbReference type="SAM" id="MobiDB-lite"/>
    </source>
</evidence>
<evidence type="ECO:0000256" key="3">
    <source>
        <dbReference type="RuleBase" id="RU000524"/>
    </source>
</evidence>
<dbReference type="InterPro" id="IPR000424">
    <property type="entry name" value="Primosome_PriB/ssb"/>
</dbReference>
<gene>
    <name evidence="6" type="ORF">BECKSD772E_GA0070983_12404</name>
    <name evidence="5" type="ORF">BECKSD772F_GA0070984_12495</name>
</gene>
<keyword evidence="1 2" id="KW-0238">DNA-binding</keyword>
<evidence type="ECO:0000313" key="5">
    <source>
        <dbReference type="EMBL" id="VFK45760.1"/>
    </source>
</evidence>
<dbReference type="CDD" id="cd04496">
    <property type="entry name" value="SSB_OBF"/>
    <property type="match status" value="1"/>
</dbReference>
<reference evidence="5" key="1">
    <citation type="submission" date="2019-02" db="EMBL/GenBank/DDBJ databases">
        <authorList>
            <person name="Gruber-Vodicka R. H."/>
            <person name="Seah K. B. B."/>
        </authorList>
    </citation>
    <scope>NUCLEOTIDE SEQUENCE</scope>
    <source>
        <strain evidence="6">BECK_S1320</strain>
        <strain evidence="5">BECK_S1321</strain>
    </source>
</reference>
<dbReference type="EMBL" id="CAADFR010000249">
    <property type="protein sequence ID" value="VFK45760.1"/>
    <property type="molecule type" value="Genomic_DNA"/>
</dbReference>
<dbReference type="Gene3D" id="2.40.50.140">
    <property type="entry name" value="Nucleic acid-binding proteins"/>
    <property type="match status" value="1"/>
</dbReference>
<feature type="region of interest" description="Disordered" evidence="4">
    <location>
        <begin position="99"/>
        <end position="144"/>
    </location>
</feature>
<organism evidence="5">
    <name type="scientific">Candidatus Kentrum sp. SD</name>
    <dbReference type="NCBI Taxonomy" id="2126332"/>
    <lineage>
        <taxon>Bacteria</taxon>
        <taxon>Pseudomonadati</taxon>
        <taxon>Pseudomonadota</taxon>
        <taxon>Gammaproteobacteria</taxon>
        <taxon>Candidatus Kentrum</taxon>
    </lineage>
</organism>
<dbReference type="InterPro" id="IPR011344">
    <property type="entry name" value="ssDNA-bd"/>
</dbReference>
<evidence type="ECO:0000256" key="2">
    <source>
        <dbReference type="PIRNR" id="PIRNR002070"/>
    </source>
</evidence>
<dbReference type="PIRSF" id="PIRSF002070">
    <property type="entry name" value="SSB"/>
    <property type="match status" value="1"/>
</dbReference>
<feature type="compositionally biased region" description="Basic and acidic residues" evidence="4">
    <location>
        <begin position="130"/>
        <end position="144"/>
    </location>
</feature>
<dbReference type="PROSITE" id="PS50935">
    <property type="entry name" value="SSB"/>
    <property type="match status" value="1"/>
</dbReference>
<feature type="compositionally biased region" description="Polar residues" evidence="4">
    <location>
        <begin position="109"/>
        <end position="128"/>
    </location>
</feature>
<proteinExistence type="predicted"/>
<dbReference type="InterPro" id="IPR012340">
    <property type="entry name" value="NA-bd_OB-fold"/>
</dbReference>
<dbReference type="SUPFAM" id="SSF50249">
    <property type="entry name" value="Nucleic acid-binding proteins"/>
    <property type="match status" value="1"/>
</dbReference>
<sequence length="144" mass="16154">MNTITLYGHLGQDAEPKVLESGQRLINLRLATNIRKAGNDETLWWRVTGWGDRFKNLEPYLKKGTALIVVGTMQPPRTFQDQEGKSQVSLDVTAYHISFSPFGGKSDETQGSQEQPTAKQPQQGQAKATSYDEKHAFKDDEIPF</sequence>
<evidence type="ECO:0000256" key="1">
    <source>
        <dbReference type="ARBA" id="ARBA00023125"/>
    </source>
</evidence>